<keyword evidence="4" id="KW-1185">Reference proteome</keyword>
<feature type="transmembrane region" description="Helical" evidence="2">
    <location>
        <begin position="52"/>
        <end position="70"/>
    </location>
</feature>
<comment type="caution">
    <text evidence="3">The sequence shown here is derived from an EMBL/GenBank/DDBJ whole genome shotgun (WGS) entry which is preliminary data.</text>
</comment>
<feature type="region of interest" description="Disordered" evidence="1">
    <location>
        <begin position="75"/>
        <end position="95"/>
    </location>
</feature>
<feature type="region of interest" description="Disordered" evidence="1">
    <location>
        <begin position="25"/>
        <end position="46"/>
    </location>
</feature>
<keyword evidence="2" id="KW-1133">Transmembrane helix</keyword>
<organism evidence="3 4">
    <name type="scientific">Monilinia fructigena</name>
    <dbReference type="NCBI Taxonomy" id="38457"/>
    <lineage>
        <taxon>Eukaryota</taxon>
        <taxon>Fungi</taxon>
        <taxon>Dikarya</taxon>
        <taxon>Ascomycota</taxon>
        <taxon>Pezizomycotina</taxon>
        <taxon>Leotiomycetes</taxon>
        <taxon>Helotiales</taxon>
        <taxon>Sclerotiniaceae</taxon>
        <taxon>Monilinia</taxon>
    </lineage>
</organism>
<accession>A0A395IST6</accession>
<keyword evidence="2" id="KW-0812">Transmembrane</keyword>
<dbReference type="Proteomes" id="UP000249056">
    <property type="component" value="Unassembled WGS sequence"/>
</dbReference>
<feature type="compositionally biased region" description="Polar residues" evidence="1">
    <location>
        <begin position="153"/>
        <end position="169"/>
    </location>
</feature>
<evidence type="ECO:0000256" key="1">
    <source>
        <dbReference type="SAM" id="MobiDB-lite"/>
    </source>
</evidence>
<dbReference type="EMBL" id="QKRW01000031">
    <property type="protein sequence ID" value="RAL61409.1"/>
    <property type="molecule type" value="Genomic_DNA"/>
</dbReference>
<evidence type="ECO:0000256" key="2">
    <source>
        <dbReference type="SAM" id="Phobius"/>
    </source>
</evidence>
<reference evidence="3 4" key="1">
    <citation type="submission" date="2018-06" db="EMBL/GenBank/DDBJ databases">
        <title>Genome Sequence of the Brown Rot Fungal Pathogen Monilinia fructigena.</title>
        <authorList>
            <person name="Landi L."/>
            <person name="De Miccolis Angelini R.M."/>
            <person name="Pollastro S."/>
            <person name="Abate D."/>
            <person name="Faretra F."/>
            <person name="Romanazzi G."/>
        </authorList>
    </citation>
    <scope>NUCLEOTIDE SEQUENCE [LARGE SCALE GENOMIC DNA]</scope>
    <source>
        <strain evidence="3 4">Mfrg269</strain>
    </source>
</reference>
<sequence length="202" mass="21270">MLVALLNPAKLTILITTEDKIEQISSKRESNTTGMPNAGTPQKKHKRTTTNSLVIIIIIIILVILPQSGVKDRKERRVKSGHEEQRAGERGGEVGRVVEGGLRLRLRKGSKGRRGPAGVGARSGALGKPSTATVAVGRLASGAAGGARDKSPKISSRTSGPVNDTSSSRGEAEVDAAIQKEREDRTIRSTGALGSSHDARVN</sequence>
<proteinExistence type="predicted"/>
<name>A0A395IST6_9HELO</name>
<dbReference type="AlphaFoldDB" id="A0A395IST6"/>
<feature type="compositionally biased region" description="Basic and acidic residues" evidence="1">
    <location>
        <begin position="178"/>
        <end position="187"/>
    </location>
</feature>
<feature type="compositionally biased region" description="Basic and acidic residues" evidence="1">
    <location>
        <begin position="75"/>
        <end position="93"/>
    </location>
</feature>
<gene>
    <name evidence="3" type="ORF">DID88_009339</name>
</gene>
<feature type="region of interest" description="Disordered" evidence="1">
    <location>
        <begin position="142"/>
        <end position="202"/>
    </location>
</feature>
<evidence type="ECO:0000313" key="3">
    <source>
        <dbReference type="EMBL" id="RAL61409.1"/>
    </source>
</evidence>
<keyword evidence="2" id="KW-0472">Membrane</keyword>
<protein>
    <submittedName>
        <fullName evidence="3">Uncharacterized protein</fullName>
    </submittedName>
</protein>
<feature type="region of interest" description="Disordered" evidence="1">
    <location>
        <begin position="107"/>
        <end position="129"/>
    </location>
</feature>
<evidence type="ECO:0000313" key="4">
    <source>
        <dbReference type="Proteomes" id="UP000249056"/>
    </source>
</evidence>